<evidence type="ECO:0000313" key="2">
    <source>
        <dbReference type="Proteomes" id="UP000008909"/>
    </source>
</evidence>
<name>G7YIK6_CLOSI</name>
<reference evidence="1" key="1">
    <citation type="journal article" date="2011" name="Genome Biol.">
        <title>The draft genome of the carcinogenic human liver fluke Clonorchis sinensis.</title>
        <authorList>
            <person name="Wang X."/>
            <person name="Chen W."/>
            <person name="Huang Y."/>
            <person name="Sun J."/>
            <person name="Men J."/>
            <person name="Liu H."/>
            <person name="Luo F."/>
            <person name="Guo L."/>
            <person name="Lv X."/>
            <person name="Deng C."/>
            <person name="Zhou C."/>
            <person name="Fan Y."/>
            <person name="Li X."/>
            <person name="Huang L."/>
            <person name="Hu Y."/>
            <person name="Liang C."/>
            <person name="Hu X."/>
            <person name="Xu J."/>
            <person name="Yu X."/>
        </authorList>
    </citation>
    <scope>NUCLEOTIDE SEQUENCE [LARGE SCALE GENOMIC DNA]</scope>
    <source>
        <strain evidence="1">Henan</strain>
    </source>
</reference>
<proteinExistence type="predicted"/>
<organism evidence="1 2">
    <name type="scientific">Clonorchis sinensis</name>
    <name type="common">Chinese liver fluke</name>
    <dbReference type="NCBI Taxonomy" id="79923"/>
    <lineage>
        <taxon>Eukaryota</taxon>
        <taxon>Metazoa</taxon>
        <taxon>Spiralia</taxon>
        <taxon>Lophotrochozoa</taxon>
        <taxon>Platyhelminthes</taxon>
        <taxon>Trematoda</taxon>
        <taxon>Digenea</taxon>
        <taxon>Opisthorchiida</taxon>
        <taxon>Opisthorchiata</taxon>
        <taxon>Opisthorchiidae</taxon>
        <taxon>Clonorchis</taxon>
    </lineage>
</organism>
<keyword evidence="2" id="KW-1185">Reference proteome</keyword>
<accession>G7YIK6</accession>
<dbReference type="Proteomes" id="UP000008909">
    <property type="component" value="Unassembled WGS sequence"/>
</dbReference>
<dbReference type="EMBL" id="DF143353">
    <property type="protein sequence ID" value="GAA52789.1"/>
    <property type="molecule type" value="Genomic_DNA"/>
</dbReference>
<dbReference type="AlphaFoldDB" id="G7YIK6"/>
<evidence type="ECO:0000313" key="1">
    <source>
        <dbReference type="EMBL" id="GAA52789.1"/>
    </source>
</evidence>
<feature type="non-terminal residue" evidence="1">
    <location>
        <position position="1"/>
    </location>
</feature>
<protein>
    <submittedName>
        <fullName evidence="1">Uncharacterized protein</fullName>
    </submittedName>
</protein>
<gene>
    <name evidence="1" type="ORF">CLF_108814</name>
</gene>
<sequence>LLSTFSNEVTATEDQMTMEQLQHRLEKRLQKATRFTLSDDGKFVMLIQNGTIGVQRCNVAATYTGNWILMVQPCQEVQQGVFRRRTARNPITGHLIAVGDDAGELSGMSGKRKSLAVFLIKQQFTGTCGGVNSLSVTNTASAFSGHWLGSATDRTVARRTGPEIIGMCFDRLRITSSVVSRTSYDESKRLNIWNHGFRSYAIRTKTTQTIEWKRFWEHACVNF</sequence>
<reference key="2">
    <citation type="submission" date="2011-10" db="EMBL/GenBank/DDBJ databases">
        <title>The genome and transcriptome sequence of Clonorchis sinensis provide insights into the carcinogenic liver fluke.</title>
        <authorList>
            <person name="Wang X."/>
            <person name="Huang Y."/>
            <person name="Chen W."/>
            <person name="Liu H."/>
            <person name="Guo L."/>
            <person name="Chen Y."/>
            <person name="Luo F."/>
            <person name="Zhou W."/>
            <person name="Sun J."/>
            <person name="Mao Q."/>
            <person name="Liang P."/>
            <person name="Zhou C."/>
            <person name="Tian Y."/>
            <person name="Men J."/>
            <person name="Lv X."/>
            <person name="Huang L."/>
            <person name="Zhou J."/>
            <person name="Hu Y."/>
            <person name="Li R."/>
            <person name="Zhang F."/>
            <person name="Lei H."/>
            <person name="Li X."/>
            <person name="Hu X."/>
            <person name="Liang C."/>
            <person name="Xu J."/>
            <person name="Wu Z."/>
            <person name="Yu X."/>
        </authorList>
    </citation>
    <scope>NUCLEOTIDE SEQUENCE</scope>
    <source>
        <strain>Henan</strain>
    </source>
</reference>